<dbReference type="CDD" id="cd03255">
    <property type="entry name" value="ABC_MJ0796_LolCDE_FtsE"/>
    <property type="match status" value="1"/>
</dbReference>
<keyword evidence="3" id="KW-0813">Transport</keyword>
<dbReference type="InterPro" id="IPR017871">
    <property type="entry name" value="ABC_transporter-like_CS"/>
</dbReference>
<dbReference type="PROSITE" id="PS00211">
    <property type="entry name" value="ABC_TRANSPORTER_1"/>
    <property type="match status" value="1"/>
</dbReference>
<keyword evidence="13" id="KW-1185">Reference proteome</keyword>
<dbReference type="PANTHER" id="PTHR24220:SF666">
    <property type="entry name" value="HEMIN IMPORT ATP-BINDING PROTEIN HRTA-RELATED"/>
    <property type="match status" value="1"/>
</dbReference>
<dbReference type="RefSeq" id="WP_380964020.1">
    <property type="nucleotide sequence ID" value="NZ_JBHTCO010000004.1"/>
</dbReference>
<dbReference type="InterPro" id="IPR003439">
    <property type="entry name" value="ABC_transporter-like_ATP-bd"/>
</dbReference>
<reference evidence="13" key="1">
    <citation type="journal article" date="2019" name="Int. J. Syst. Evol. Microbiol.">
        <title>The Global Catalogue of Microorganisms (GCM) 10K type strain sequencing project: providing services to taxonomists for standard genome sequencing and annotation.</title>
        <authorList>
            <consortium name="The Broad Institute Genomics Platform"/>
            <consortium name="The Broad Institute Genome Sequencing Center for Infectious Disease"/>
            <person name="Wu L."/>
            <person name="Ma J."/>
        </authorList>
    </citation>
    <scope>NUCLEOTIDE SEQUENCE [LARGE SCALE GENOMIC DNA]</scope>
    <source>
        <strain evidence="13">CGMCC 1.16305</strain>
    </source>
</reference>
<dbReference type="InterPro" id="IPR003593">
    <property type="entry name" value="AAA+_ATPase"/>
</dbReference>
<organism evidence="12 13">
    <name type="scientific">Scopulibacillus cellulosilyticus</name>
    <dbReference type="NCBI Taxonomy" id="2665665"/>
    <lineage>
        <taxon>Bacteria</taxon>
        <taxon>Bacillati</taxon>
        <taxon>Bacillota</taxon>
        <taxon>Bacilli</taxon>
        <taxon>Bacillales</taxon>
        <taxon>Sporolactobacillaceae</taxon>
        <taxon>Scopulibacillus</taxon>
    </lineage>
</organism>
<dbReference type="PANTHER" id="PTHR24220">
    <property type="entry name" value="IMPORT ATP-BINDING PROTEIN"/>
    <property type="match status" value="1"/>
</dbReference>
<comment type="caution">
    <text evidence="12">The sequence shown here is derived from an EMBL/GenBank/DDBJ whole genome shotgun (WGS) entry which is preliminary data.</text>
</comment>
<evidence type="ECO:0000313" key="12">
    <source>
        <dbReference type="EMBL" id="MFC7392191.1"/>
    </source>
</evidence>
<evidence type="ECO:0000256" key="3">
    <source>
        <dbReference type="ARBA" id="ARBA00022448"/>
    </source>
</evidence>
<evidence type="ECO:0000256" key="5">
    <source>
        <dbReference type="ARBA" id="ARBA00022741"/>
    </source>
</evidence>
<evidence type="ECO:0000313" key="13">
    <source>
        <dbReference type="Proteomes" id="UP001596505"/>
    </source>
</evidence>
<comment type="function">
    <text evidence="10">Part of the ABC transporter complex hrt involved in hemin import. Responsible for energy coupling to the transport system.</text>
</comment>
<gene>
    <name evidence="12" type="ORF">ACFQRG_04275</name>
</gene>
<dbReference type="GO" id="GO:0005524">
    <property type="term" value="F:ATP binding"/>
    <property type="evidence" value="ECO:0007669"/>
    <property type="project" value="UniProtKB-KW"/>
</dbReference>
<proteinExistence type="inferred from homology"/>
<protein>
    <recommendedName>
        <fullName evidence="9">Putative hemin import ATP-binding protein HrtA</fullName>
    </recommendedName>
</protein>
<dbReference type="EMBL" id="JBHTCO010000004">
    <property type="protein sequence ID" value="MFC7392191.1"/>
    <property type="molecule type" value="Genomic_DNA"/>
</dbReference>
<dbReference type="PROSITE" id="PS50893">
    <property type="entry name" value="ABC_TRANSPORTER_2"/>
    <property type="match status" value="1"/>
</dbReference>
<keyword evidence="7" id="KW-0472">Membrane</keyword>
<evidence type="ECO:0000256" key="4">
    <source>
        <dbReference type="ARBA" id="ARBA00022475"/>
    </source>
</evidence>
<keyword evidence="5" id="KW-0547">Nucleotide-binding</keyword>
<evidence type="ECO:0000256" key="9">
    <source>
        <dbReference type="ARBA" id="ARBA00024432"/>
    </source>
</evidence>
<comment type="subcellular location">
    <subcellularLocation>
        <location evidence="1">Cell membrane</location>
        <topology evidence="1">Peripheral membrane protein</topology>
    </subcellularLocation>
</comment>
<evidence type="ECO:0000259" key="11">
    <source>
        <dbReference type="PROSITE" id="PS50893"/>
    </source>
</evidence>
<accession>A0ABW2PY86</accession>
<evidence type="ECO:0000256" key="6">
    <source>
        <dbReference type="ARBA" id="ARBA00022840"/>
    </source>
</evidence>
<evidence type="ECO:0000256" key="7">
    <source>
        <dbReference type="ARBA" id="ARBA00023136"/>
    </source>
</evidence>
<dbReference type="Gene3D" id="3.40.50.300">
    <property type="entry name" value="P-loop containing nucleotide triphosphate hydrolases"/>
    <property type="match status" value="1"/>
</dbReference>
<evidence type="ECO:0000256" key="10">
    <source>
        <dbReference type="ARBA" id="ARBA00024721"/>
    </source>
</evidence>
<comment type="similarity">
    <text evidence="8">Belongs to the ABC transporter superfamily. HrtA family.</text>
</comment>
<dbReference type="InterPro" id="IPR015854">
    <property type="entry name" value="ABC_transpr_LolD-like"/>
</dbReference>
<dbReference type="Pfam" id="PF00005">
    <property type="entry name" value="ABC_tran"/>
    <property type="match status" value="1"/>
</dbReference>
<dbReference type="SUPFAM" id="SSF52540">
    <property type="entry name" value="P-loop containing nucleoside triphosphate hydrolases"/>
    <property type="match status" value="1"/>
</dbReference>
<feature type="domain" description="ABC transporter" evidence="11">
    <location>
        <begin position="5"/>
        <end position="234"/>
    </location>
</feature>
<dbReference type="InterPro" id="IPR017911">
    <property type="entry name" value="MacB-like_ATP-bd"/>
</dbReference>
<keyword evidence="6 12" id="KW-0067">ATP-binding</keyword>
<keyword evidence="4" id="KW-1003">Cell membrane</keyword>
<dbReference type="Proteomes" id="UP001596505">
    <property type="component" value="Unassembled WGS sequence"/>
</dbReference>
<sequence>MDNKLVLDNISKVFGDGDTSVKVLEEVSLQVKAGEFVAVVGPSGSGKSTFLSIAGALLSPTSGRIILDDLEINGLPEKKMNQIRLEKIGFVFQSSNLIPYLTVRDQLLLIPELSGNRNKKTVKRADDLLERLGLAHRENNYPESLSGGERQRVAIARAWMNDPEIILADEPTASLDSERGRSVVQMLADEVKLREKAAVMVTHDKRMLDLCDRVVYIEDGRLSELSKNEPKLSL</sequence>
<name>A0ABW2PY86_9BACL</name>
<evidence type="ECO:0000256" key="1">
    <source>
        <dbReference type="ARBA" id="ARBA00004202"/>
    </source>
</evidence>
<evidence type="ECO:0000256" key="8">
    <source>
        <dbReference type="ARBA" id="ARBA00024359"/>
    </source>
</evidence>
<comment type="subunit">
    <text evidence="2">The complex is composed of two ATP-binding proteins (HrtA), two transmembrane proteins (HrtB) and a solute-binding protein.</text>
</comment>
<evidence type="ECO:0000256" key="2">
    <source>
        <dbReference type="ARBA" id="ARBA00011131"/>
    </source>
</evidence>
<dbReference type="SMART" id="SM00382">
    <property type="entry name" value="AAA"/>
    <property type="match status" value="1"/>
</dbReference>
<dbReference type="InterPro" id="IPR027417">
    <property type="entry name" value="P-loop_NTPase"/>
</dbReference>